<dbReference type="AlphaFoldDB" id="A0A554NEK1"/>
<evidence type="ECO:0000259" key="1">
    <source>
        <dbReference type="Pfam" id="PF25901"/>
    </source>
</evidence>
<name>A0A554NEK1_9EURY</name>
<dbReference type="InParanoid" id="A0A554NEK1"/>
<organism evidence="2 3">
    <name type="scientific">Haloglomus irregulare</name>
    <dbReference type="NCBI Taxonomy" id="2234134"/>
    <lineage>
        <taxon>Archaea</taxon>
        <taxon>Methanobacteriati</taxon>
        <taxon>Methanobacteriota</taxon>
        <taxon>Stenosarchaea group</taxon>
        <taxon>Halobacteria</taxon>
        <taxon>Halobacteriales</taxon>
        <taxon>Natronomonadaceae</taxon>
        <taxon>Haloglomus</taxon>
    </lineage>
</organism>
<comment type="caution">
    <text evidence="2">The sequence shown here is derived from an EMBL/GenBank/DDBJ whole genome shotgun (WGS) entry which is preliminary data.</text>
</comment>
<keyword evidence="3" id="KW-1185">Reference proteome</keyword>
<reference evidence="2 3" key="1">
    <citation type="submission" date="2018-06" db="EMBL/GenBank/DDBJ databases">
        <title>Natronomonas sp. F16-60 a new haloarchaeon isolated from a solar saltern of Isla Cristina, Huelva, Spain.</title>
        <authorList>
            <person name="Duran-Viseras A."/>
            <person name="Sanchez-Porro C."/>
            <person name="Ventosa A."/>
        </authorList>
    </citation>
    <scope>NUCLEOTIDE SEQUENCE [LARGE SCALE GENOMIC DNA]</scope>
    <source>
        <strain evidence="2 3">F16-60</strain>
    </source>
</reference>
<proteinExistence type="predicted"/>
<feature type="domain" description="DUF7960" evidence="1">
    <location>
        <begin position="1"/>
        <end position="147"/>
    </location>
</feature>
<sequence length="149" mass="16869">MYTGKTGQPCCLCGREETTARIEIPPRAVQLLDNSGPIAWRDIEGDVSLHFCESDWETVTDVVLDAGMSPLPRCNVAHASFVLREDFEALLNDVRDEPDQRPLEQEMRTDAETVVTEYDDDDALHDERDLVEARIVRMAFDELERDATA</sequence>
<dbReference type="InterPro" id="IPR058266">
    <property type="entry name" value="DUF7960"/>
</dbReference>
<dbReference type="RefSeq" id="WP_144260282.1">
    <property type="nucleotide sequence ID" value="NZ_QMDX01000001.1"/>
</dbReference>
<dbReference type="OrthoDB" id="159011at2157"/>
<gene>
    <name evidence="2" type="ORF">DP107_01090</name>
</gene>
<evidence type="ECO:0000313" key="2">
    <source>
        <dbReference type="EMBL" id="TSD15806.1"/>
    </source>
</evidence>
<accession>A0A554NEK1</accession>
<dbReference type="EMBL" id="QMDX01000001">
    <property type="protein sequence ID" value="TSD15806.1"/>
    <property type="molecule type" value="Genomic_DNA"/>
</dbReference>
<protein>
    <recommendedName>
        <fullName evidence="1">DUF7960 domain-containing protein</fullName>
    </recommendedName>
</protein>
<dbReference type="Proteomes" id="UP000319894">
    <property type="component" value="Unassembled WGS sequence"/>
</dbReference>
<dbReference type="Pfam" id="PF25901">
    <property type="entry name" value="DUF7960"/>
    <property type="match status" value="1"/>
</dbReference>
<evidence type="ECO:0000313" key="3">
    <source>
        <dbReference type="Proteomes" id="UP000319894"/>
    </source>
</evidence>